<organism evidence="2 3">
    <name type="scientific">Opisthorchis viverrini</name>
    <name type="common">Southeast Asian liver fluke</name>
    <dbReference type="NCBI Taxonomy" id="6198"/>
    <lineage>
        <taxon>Eukaryota</taxon>
        <taxon>Metazoa</taxon>
        <taxon>Spiralia</taxon>
        <taxon>Lophotrochozoa</taxon>
        <taxon>Platyhelminthes</taxon>
        <taxon>Trematoda</taxon>
        <taxon>Digenea</taxon>
        <taxon>Opisthorchiida</taxon>
        <taxon>Opisthorchiata</taxon>
        <taxon>Opisthorchiidae</taxon>
        <taxon>Opisthorchis</taxon>
    </lineage>
</organism>
<evidence type="ECO:0000313" key="3">
    <source>
        <dbReference type="Proteomes" id="UP000054324"/>
    </source>
</evidence>
<keyword evidence="1" id="KW-0472">Membrane</keyword>
<name>A0A074ZJ68_OPIVI</name>
<sequence length="89" mass="9732">MSRSPSSSRVGLAADAAGSSWNQKQWITALVTPWGASLFFRVCVDIRSASDQRDQLDVRGIFRMAVVMFMALAVGVLGDGCVHKQRGRF</sequence>
<evidence type="ECO:0000313" key="2">
    <source>
        <dbReference type="EMBL" id="KER23395.1"/>
    </source>
</evidence>
<dbReference type="OrthoDB" id="10584439at2759"/>
<evidence type="ECO:0000256" key="1">
    <source>
        <dbReference type="SAM" id="Phobius"/>
    </source>
</evidence>
<dbReference type="AlphaFoldDB" id="A0A074ZJ68"/>
<proteinExistence type="predicted"/>
<keyword evidence="1" id="KW-0812">Transmembrane</keyword>
<dbReference type="GeneID" id="20322899"/>
<dbReference type="Proteomes" id="UP000054324">
    <property type="component" value="Unassembled WGS sequence"/>
</dbReference>
<dbReference type="EMBL" id="KL596851">
    <property type="protein sequence ID" value="KER23395.1"/>
    <property type="molecule type" value="Genomic_DNA"/>
</dbReference>
<dbReference type="CTD" id="20322899"/>
<reference evidence="2 3" key="1">
    <citation type="submission" date="2013-11" db="EMBL/GenBank/DDBJ databases">
        <title>Opisthorchis viverrini - life in the bile duct.</title>
        <authorList>
            <person name="Young N.D."/>
            <person name="Nagarajan N."/>
            <person name="Lin S.J."/>
            <person name="Korhonen P.K."/>
            <person name="Jex A.R."/>
            <person name="Hall R.S."/>
            <person name="Safavi-Hemami H."/>
            <person name="Kaewkong W."/>
            <person name="Bertrand D."/>
            <person name="Gao S."/>
            <person name="Seet Q."/>
            <person name="Wongkham S."/>
            <person name="Teh B.T."/>
            <person name="Wongkham C."/>
            <person name="Intapan P.M."/>
            <person name="Maleewong W."/>
            <person name="Yang X."/>
            <person name="Hu M."/>
            <person name="Wang Z."/>
            <person name="Hofmann A."/>
            <person name="Sternberg P.W."/>
            <person name="Tan P."/>
            <person name="Wang J."/>
            <person name="Gasser R.B."/>
        </authorList>
    </citation>
    <scope>NUCLEOTIDE SEQUENCE [LARGE SCALE GENOMIC DNA]</scope>
</reference>
<accession>A0A074ZJ68</accession>
<protein>
    <submittedName>
        <fullName evidence="2">Uncharacterized protein</fullName>
    </submittedName>
</protein>
<keyword evidence="1" id="KW-1133">Transmembrane helix</keyword>
<dbReference type="KEGG" id="ovi:T265_08720"/>
<feature type="transmembrane region" description="Helical" evidence="1">
    <location>
        <begin position="61"/>
        <end position="82"/>
    </location>
</feature>
<dbReference type="RefSeq" id="XP_009172864.1">
    <property type="nucleotide sequence ID" value="XM_009174600.1"/>
</dbReference>
<keyword evidence="3" id="KW-1185">Reference proteome</keyword>
<gene>
    <name evidence="2" type="ORF">T265_08720</name>
</gene>